<dbReference type="GO" id="GO:0005975">
    <property type="term" value="P:carbohydrate metabolic process"/>
    <property type="evidence" value="ECO:0007669"/>
    <property type="project" value="InterPro"/>
</dbReference>
<dbReference type="OrthoDB" id="1743979at2759"/>
<keyword evidence="3" id="KW-0597">Phosphoprotein</keyword>
<dbReference type="GeneID" id="16992522"/>
<dbReference type="STRING" id="280699.M1VAC4"/>
<dbReference type="Gramene" id="CMC121CT">
    <property type="protein sequence ID" value="CMC121CT"/>
    <property type="gene ID" value="CMC121C"/>
</dbReference>
<feature type="domain" description="Alpha-D-phosphohexomutase alpha/beta/alpha" evidence="6">
    <location>
        <begin position="379"/>
        <end position="475"/>
    </location>
</feature>
<name>M1VAC4_CYAM1</name>
<feature type="domain" description="Alpha-D-phosphohexomutase alpha/beta/alpha" evidence="5">
    <location>
        <begin position="288"/>
        <end position="373"/>
    </location>
</feature>
<dbReference type="GO" id="GO:0004615">
    <property type="term" value="F:phosphomannomutase activity"/>
    <property type="evidence" value="ECO:0007669"/>
    <property type="project" value="TreeGrafter"/>
</dbReference>
<dbReference type="EMBL" id="AP006485">
    <property type="protein sequence ID" value="BAM79047.1"/>
    <property type="molecule type" value="Genomic_DNA"/>
</dbReference>
<evidence type="ECO:0000259" key="4">
    <source>
        <dbReference type="Pfam" id="PF02878"/>
    </source>
</evidence>
<evidence type="ECO:0000256" key="3">
    <source>
        <dbReference type="ARBA" id="ARBA00022553"/>
    </source>
</evidence>
<dbReference type="InterPro" id="IPR016055">
    <property type="entry name" value="A-D-PHexomutase_a/b/a-I/II/III"/>
</dbReference>
<dbReference type="Proteomes" id="UP000007014">
    <property type="component" value="Chromosome 3"/>
</dbReference>
<dbReference type="CDD" id="cd03089">
    <property type="entry name" value="PMM_PGM"/>
    <property type="match status" value="1"/>
</dbReference>
<dbReference type="KEGG" id="cme:CYME_CMC121C"/>
<dbReference type="InterPro" id="IPR005846">
    <property type="entry name" value="A-D-PHexomutase_a/b/a-III"/>
</dbReference>
<dbReference type="HOGENOM" id="CLU_016950_6_0_1"/>
<dbReference type="eggNOG" id="KOG1220">
    <property type="taxonomic scope" value="Eukaryota"/>
</dbReference>
<sequence>MFCQNIALTDLHARTSGSFQGGRRKHSRPYEGRAPALLQPRQRARTAFLRTSRERYVPTDSSPCQCPLGLRSALDTETEEKAIYLELQNGSDVRGVALATEGSRTLVTLTPERAAEIAGAFARWLKASTDRREQHDAVRGGVFRVAVGRDPRLSGPALRDAVILALASEGCDVYDVGLATTPAMFMSTVLEEFKFDGALMLTASHLPPDRNGLKFFTERGGTDKREVRMLLENAFEHSQSRDAYSIENRQHSGALAKKADLMAAYAAYLRSCIEKGIRNAKNPLKPLDGAHIIVDAGNGSAGFFATDVLAPLGADIQGSQFLEPDGTFPNHVPNPEDQQAMKMASEAVLKSGADLGIVFDTDGDRCGFVNRDGKPMNRNRLIAVLSAIVLREHPGATILTDSVTSNGLAEFIRKRGGHHFRYRKGYKNIIDKGIELNQSGVDCPLAIETSGHGAMRENYMLDDGAYLAVKIVSELINLQRQGDHRGIDSLLDGLAEPLEEKEFRLNLLTENYKETGKMIVEAFHDFVTSAEAPPNWRLEKENYEGWRVAVDEGNGRAGWLLLRQSLHDPLLPLNVESETQGGVKRIARILYDWAAPRFASVLDLSPLEKVLF</sequence>
<reference evidence="7 8" key="1">
    <citation type="journal article" date="2004" name="Nature">
        <title>Genome sequence of the ultrasmall unicellular red alga Cyanidioschyzon merolae 10D.</title>
        <authorList>
            <person name="Matsuzaki M."/>
            <person name="Misumi O."/>
            <person name="Shin-i T."/>
            <person name="Maruyama S."/>
            <person name="Takahara M."/>
            <person name="Miyagishima S."/>
            <person name="Mori T."/>
            <person name="Nishida K."/>
            <person name="Yagisawa F."/>
            <person name="Nishida K."/>
            <person name="Yoshida Y."/>
            <person name="Nishimura Y."/>
            <person name="Nakao S."/>
            <person name="Kobayashi T."/>
            <person name="Momoyama Y."/>
            <person name="Higashiyama T."/>
            <person name="Minoda A."/>
            <person name="Sano M."/>
            <person name="Nomoto H."/>
            <person name="Oishi K."/>
            <person name="Hayashi H."/>
            <person name="Ohta F."/>
            <person name="Nishizaka S."/>
            <person name="Haga S."/>
            <person name="Miura S."/>
            <person name="Morishita T."/>
            <person name="Kabeya Y."/>
            <person name="Terasawa K."/>
            <person name="Suzuki Y."/>
            <person name="Ishii Y."/>
            <person name="Asakawa S."/>
            <person name="Takano H."/>
            <person name="Ohta N."/>
            <person name="Kuroiwa H."/>
            <person name="Tanaka K."/>
            <person name="Shimizu N."/>
            <person name="Sugano S."/>
            <person name="Sato N."/>
            <person name="Nozaki H."/>
            <person name="Ogasawara N."/>
            <person name="Kohara Y."/>
            <person name="Kuroiwa T."/>
        </authorList>
    </citation>
    <scope>NUCLEOTIDE SEQUENCE [LARGE SCALE GENOMIC DNA]</scope>
    <source>
        <strain evidence="7 8">10D</strain>
    </source>
</reference>
<dbReference type="SUPFAM" id="SSF53738">
    <property type="entry name" value="Phosphoglucomutase, first 3 domains"/>
    <property type="match status" value="3"/>
</dbReference>
<dbReference type="AlphaFoldDB" id="M1VAC4"/>
<dbReference type="PANTHER" id="PTHR42946">
    <property type="entry name" value="PHOSPHOHEXOSE MUTASE"/>
    <property type="match status" value="1"/>
</dbReference>
<dbReference type="Pfam" id="PF02880">
    <property type="entry name" value="PGM_PMM_III"/>
    <property type="match status" value="1"/>
</dbReference>
<dbReference type="OMA" id="KMCRAGA"/>
<dbReference type="InterPro" id="IPR005844">
    <property type="entry name" value="A-D-PHexomutase_a/b/a-I"/>
</dbReference>
<dbReference type="Pfam" id="PF02879">
    <property type="entry name" value="PGM_PMM_II"/>
    <property type="match status" value="1"/>
</dbReference>
<dbReference type="PANTHER" id="PTHR42946:SF1">
    <property type="entry name" value="PHOSPHOGLUCOMUTASE (ALPHA-D-GLUCOSE-1,6-BISPHOSPHATE-DEPENDENT)"/>
    <property type="match status" value="1"/>
</dbReference>
<protein>
    <submittedName>
        <fullName evidence="7">Phosphoglucomutase</fullName>
    </submittedName>
</protein>
<evidence type="ECO:0000256" key="2">
    <source>
        <dbReference type="ARBA" id="ARBA00010231"/>
    </source>
</evidence>
<evidence type="ECO:0000313" key="7">
    <source>
        <dbReference type="EMBL" id="BAM79047.1"/>
    </source>
</evidence>
<keyword evidence="8" id="KW-1185">Reference proteome</keyword>
<comment type="cofactor">
    <cofactor evidence="1">
        <name>Mg(2+)</name>
        <dbReference type="ChEBI" id="CHEBI:18420"/>
    </cofactor>
</comment>
<evidence type="ECO:0000313" key="8">
    <source>
        <dbReference type="Proteomes" id="UP000007014"/>
    </source>
</evidence>
<dbReference type="PRINTS" id="PR00509">
    <property type="entry name" value="PGMPMM"/>
</dbReference>
<feature type="domain" description="Alpha-D-phosphohexomutase alpha/beta/alpha" evidence="4">
    <location>
        <begin position="90"/>
        <end position="240"/>
    </location>
</feature>
<dbReference type="Gene3D" id="3.40.120.10">
    <property type="entry name" value="Alpha-D-Glucose-1,6-Bisphosphate, subunit A, domain 3"/>
    <property type="match status" value="3"/>
</dbReference>
<dbReference type="Pfam" id="PF02878">
    <property type="entry name" value="PGM_PMM_I"/>
    <property type="match status" value="1"/>
</dbReference>
<dbReference type="SMR" id="M1VAC4"/>
<dbReference type="InterPro" id="IPR050060">
    <property type="entry name" value="Phosphoglucosamine_mutase"/>
</dbReference>
<dbReference type="InterPro" id="IPR005845">
    <property type="entry name" value="A-D-PHexomutase_a/b/a-II"/>
</dbReference>
<dbReference type="RefSeq" id="XP_005535333.1">
    <property type="nucleotide sequence ID" value="XM_005535276.1"/>
</dbReference>
<accession>M1VAC4</accession>
<organism evidence="7 8">
    <name type="scientific">Cyanidioschyzon merolae (strain NIES-3377 / 10D)</name>
    <name type="common">Unicellular red alga</name>
    <dbReference type="NCBI Taxonomy" id="280699"/>
    <lineage>
        <taxon>Eukaryota</taxon>
        <taxon>Rhodophyta</taxon>
        <taxon>Bangiophyceae</taxon>
        <taxon>Cyanidiales</taxon>
        <taxon>Cyanidiaceae</taxon>
        <taxon>Cyanidioschyzon</taxon>
    </lineage>
</organism>
<dbReference type="FunFam" id="3.40.120.10:FF:000010">
    <property type="entry name" value="phosphomannomutase/phosphoglucomutase isoform X1"/>
    <property type="match status" value="1"/>
</dbReference>
<dbReference type="InterPro" id="IPR005841">
    <property type="entry name" value="Alpha-D-phosphohexomutase_SF"/>
</dbReference>
<proteinExistence type="inferred from homology"/>
<evidence type="ECO:0000256" key="1">
    <source>
        <dbReference type="ARBA" id="ARBA00001946"/>
    </source>
</evidence>
<evidence type="ECO:0000259" key="6">
    <source>
        <dbReference type="Pfam" id="PF02880"/>
    </source>
</evidence>
<comment type="similarity">
    <text evidence="2">Belongs to the phosphohexose mutase family.</text>
</comment>
<gene>
    <name evidence="7" type="ORF">CYME_CMC121C</name>
</gene>
<reference evidence="7 8" key="2">
    <citation type="journal article" date="2007" name="BMC Biol.">
        <title>A 100%-complete sequence reveals unusually simple genomic features in the hot-spring red alga Cyanidioschyzon merolae.</title>
        <authorList>
            <person name="Nozaki H."/>
            <person name="Takano H."/>
            <person name="Misumi O."/>
            <person name="Terasawa K."/>
            <person name="Matsuzaki M."/>
            <person name="Maruyama S."/>
            <person name="Nishida K."/>
            <person name="Yagisawa F."/>
            <person name="Yoshida Y."/>
            <person name="Fujiwara T."/>
            <person name="Takio S."/>
            <person name="Tamura K."/>
            <person name="Chung S.J."/>
            <person name="Nakamura S."/>
            <person name="Kuroiwa H."/>
            <person name="Tanaka K."/>
            <person name="Sato N."/>
            <person name="Kuroiwa T."/>
        </authorList>
    </citation>
    <scope>NUCLEOTIDE SEQUENCE [LARGE SCALE GENOMIC DNA]</scope>
    <source>
        <strain evidence="7 8">10D</strain>
    </source>
</reference>
<evidence type="ECO:0000259" key="5">
    <source>
        <dbReference type="Pfam" id="PF02879"/>
    </source>
</evidence>